<name>A0ABQ2HFM6_9PSEU</name>
<protein>
    <submittedName>
        <fullName evidence="2">Uncharacterized protein</fullName>
    </submittedName>
</protein>
<gene>
    <name evidence="2" type="ORF">GCM10011609_13650</name>
</gene>
<accession>A0ABQ2HFM6</accession>
<evidence type="ECO:0000313" key="2">
    <source>
        <dbReference type="EMBL" id="GGM79115.1"/>
    </source>
</evidence>
<reference evidence="3" key="1">
    <citation type="journal article" date="2019" name="Int. J. Syst. Evol. Microbiol.">
        <title>The Global Catalogue of Microorganisms (GCM) 10K type strain sequencing project: providing services to taxonomists for standard genome sequencing and annotation.</title>
        <authorList>
            <consortium name="The Broad Institute Genomics Platform"/>
            <consortium name="The Broad Institute Genome Sequencing Center for Infectious Disease"/>
            <person name="Wu L."/>
            <person name="Ma J."/>
        </authorList>
    </citation>
    <scope>NUCLEOTIDE SEQUENCE [LARGE SCALE GENOMIC DNA]</scope>
    <source>
        <strain evidence="3">CGMCC 4.7319</strain>
    </source>
</reference>
<dbReference type="EMBL" id="BMNC01000002">
    <property type="protein sequence ID" value="GGM79115.1"/>
    <property type="molecule type" value="Genomic_DNA"/>
</dbReference>
<feature type="region of interest" description="Disordered" evidence="1">
    <location>
        <begin position="1"/>
        <end position="63"/>
    </location>
</feature>
<organism evidence="2 3">
    <name type="scientific">Lentzea pudingi</name>
    <dbReference type="NCBI Taxonomy" id="1789439"/>
    <lineage>
        <taxon>Bacteria</taxon>
        <taxon>Bacillati</taxon>
        <taxon>Actinomycetota</taxon>
        <taxon>Actinomycetes</taxon>
        <taxon>Pseudonocardiales</taxon>
        <taxon>Pseudonocardiaceae</taxon>
        <taxon>Lentzea</taxon>
    </lineage>
</organism>
<keyword evidence="3" id="KW-1185">Reference proteome</keyword>
<evidence type="ECO:0000256" key="1">
    <source>
        <dbReference type="SAM" id="MobiDB-lite"/>
    </source>
</evidence>
<proteinExistence type="predicted"/>
<comment type="caution">
    <text evidence="2">The sequence shown here is derived from an EMBL/GenBank/DDBJ whole genome shotgun (WGS) entry which is preliminary data.</text>
</comment>
<feature type="compositionally biased region" description="Polar residues" evidence="1">
    <location>
        <begin position="13"/>
        <end position="35"/>
    </location>
</feature>
<feature type="compositionally biased region" description="Polar residues" evidence="1">
    <location>
        <begin position="50"/>
        <end position="63"/>
    </location>
</feature>
<dbReference type="Proteomes" id="UP000597656">
    <property type="component" value="Unassembled WGS sequence"/>
</dbReference>
<sequence length="95" mass="9619">MCRRQQGEGEPSQDIQGGSNVPSATNVSGHDTTLSGGDAGGVDVCKPGASPTQVAKEATTSTARNNPCLGLAAATVPIFSDPAGCRLCASQQFRR</sequence>
<evidence type="ECO:0000313" key="3">
    <source>
        <dbReference type="Proteomes" id="UP000597656"/>
    </source>
</evidence>